<organism evidence="1 2">
    <name type="scientific">Peteryoungia aggregata LMG 23059</name>
    <dbReference type="NCBI Taxonomy" id="1368425"/>
    <lineage>
        <taxon>Bacteria</taxon>
        <taxon>Pseudomonadati</taxon>
        <taxon>Pseudomonadota</taxon>
        <taxon>Alphaproteobacteria</taxon>
        <taxon>Hyphomicrobiales</taxon>
        <taxon>Rhizobiaceae</taxon>
        <taxon>Peteryoungia</taxon>
    </lineage>
</organism>
<evidence type="ECO:0000313" key="1">
    <source>
        <dbReference type="EMBL" id="MDQ0422296.1"/>
    </source>
</evidence>
<reference evidence="1 2" key="1">
    <citation type="submission" date="2023-07" db="EMBL/GenBank/DDBJ databases">
        <title>Genomic Encyclopedia of Type Strains, Phase IV (KMG-IV): sequencing the most valuable type-strain genomes for metagenomic binning, comparative biology and taxonomic classification.</title>
        <authorList>
            <person name="Goeker M."/>
        </authorList>
    </citation>
    <scope>NUCLEOTIDE SEQUENCE [LARGE SCALE GENOMIC DNA]</scope>
    <source>
        <strain evidence="1 2">DSM 1111</strain>
    </source>
</reference>
<dbReference type="InterPro" id="IPR011231">
    <property type="entry name" value="Phage_VT1-Sakai_H0018"/>
</dbReference>
<protein>
    <submittedName>
        <fullName evidence="1">RecA/RadA family phage recombinase</fullName>
    </submittedName>
</protein>
<dbReference type="Pfam" id="PF09956">
    <property type="entry name" value="Phage_cement_2"/>
    <property type="match status" value="1"/>
</dbReference>
<evidence type="ECO:0000313" key="2">
    <source>
        <dbReference type="Proteomes" id="UP001238496"/>
    </source>
</evidence>
<dbReference type="RefSeq" id="WP_307374723.1">
    <property type="nucleotide sequence ID" value="NZ_JAUSUW010000010.1"/>
</dbReference>
<keyword evidence="2" id="KW-1185">Reference proteome</keyword>
<name>A0ABU0GAB1_9HYPH</name>
<comment type="caution">
    <text evidence="1">The sequence shown here is derived from an EMBL/GenBank/DDBJ whole genome shotgun (WGS) entry which is preliminary data.</text>
</comment>
<proteinExistence type="predicted"/>
<dbReference type="EMBL" id="JAUSUW010000010">
    <property type="protein sequence ID" value="MDQ0422296.1"/>
    <property type="molecule type" value="Genomic_DNA"/>
</dbReference>
<accession>A0ABU0GAB1</accession>
<dbReference type="Proteomes" id="UP001238496">
    <property type="component" value="Unassembled WGS sequence"/>
</dbReference>
<gene>
    <name evidence="1" type="ORF">J2045_003344</name>
</gene>
<sequence length="109" mass="10891">MKTFVQPGKTLTLTAPAGGVVSGKFYKIGAFFGVAHQSAVAGAKFDLECGGVYGLEKVAGNTFAEGADVYATPAGLMTSVASGNTKVGATTAVAAAGDVNAQVRLNDNF</sequence>